<feature type="region of interest" description="Disordered" evidence="1">
    <location>
        <begin position="104"/>
        <end position="138"/>
    </location>
</feature>
<gene>
    <name evidence="2" type="ORF">CK203_010751</name>
</gene>
<name>A0A438JTC2_VITVI</name>
<sequence length="193" mass="21344">MCGGDDHLAWKHPSLRRRAEGCVPPRDRTLFLVLIYLCGSEQRKSTFRIRIFTLSLGIVSWIRVEGRLVRVSDTPDMDQQVVTVDQFTAAMASIQEALASLRQEISGQQGRPPTVQDETSYDSHPPPPPPPVPSVHQASPYVLHGHSEIAPPAVAQAVVADDTHARMDRIEQCMRQMRVSDGSVVGMILGVCR</sequence>
<accession>A0A438JTC2</accession>
<evidence type="ECO:0000313" key="3">
    <source>
        <dbReference type="Proteomes" id="UP000288805"/>
    </source>
</evidence>
<dbReference type="Proteomes" id="UP000288805">
    <property type="component" value="Unassembled WGS sequence"/>
</dbReference>
<feature type="compositionally biased region" description="Pro residues" evidence="1">
    <location>
        <begin position="124"/>
        <end position="133"/>
    </location>
</feature>
<evidence type="ECO:0000313" key="2">
    <source>
        <dbReference type="EMBL" id="RVX12206.1"/>
    </source>
</evidence>
<dbReference type="EMBL" id="QGNW01000028">
    <property type="protein sequence ID" value="RVX12206.1"/>
    <property type="molecule type" value="Genomic_DNA"/>
</dbReference>
<dbReference type="AlphaFoldDB" id="A0A438JTC2"/>
<evidence type="ECO:0000256" key="1">
    <source>
        <dbReference type="SAM" id="MobiDB-lite"/>
    </source>
</evidence>
<organism evidence="2 3">
    <name type="scientific">Vitis vinifera</name>
    <name type="common">Grape</name>
    <dbReference type="NCBI Taxonomy" id="29760"/>
    <lineage>
        <taxon>Eukaryota</taxon>
        <taxon>Viridiplantae</taxon>
        <taxon>Streptophyta</taxon>
        <taxon>Embryophyta</taxon>
        <taxon>Tracheophyta</taxon>
        <taxon>Spermatophyta</taxon>
        <taxon>Magnoliopsida</taxon>
        <taxon>eudicotyledons</taxon>
        <taxon>Gunneridae</taxon>
        <taxon>Pentapetalae</taxon>
        <taxon>rosids</taxon>
        <taxon>Vitales</taxon>
        <taxon>Vitaceae</taxon>
        <taxon>Viteae</taxon>
        <taxon>Vitis</taxon>
    </lineage>
</organism>
<comment type="caution">
    <text evidence="2">The sequence shown here is derived from an EMBL/GenBank/DDBJ whole genome shotgun (WGS) entry which is preliminary data.</text>
</comment>
<proteinExistence type="predicted"/>
<reference evidence="2 3" key="1">
    <citation type="journal article" date="2018" name="PLoS Genet.">
        <title>Population sequencing reveals clonal diversity and ancestral inbreeding in the grapevine cultivar Chardonnay.</title>
        <authorList>
            <person name="Roach M.J."/>
            <person name="Johnson D.L."/>
            <person name="Bohlmann J."/>
            <person name="van Vuuren H.J."/>
            <person name="Jones S.J."/>
            <person name="Pretorius I.S."/>
            <person name="Schmidt S.A."/>
            <person name="Borneman A.R."/>
        </authorList>
    </citation>
    <scope>NUCLEOTIDE SEQUENCE [LARGE SCALE GENOMIC DNA]</scope>
    <source>
        <strain evidence="3">cv. Chardonnay</strain>
        <tissue evidence="2">Leaf</tissue>
    </source>
</reference>
<protein>
    <submittedName>
        <fullName evidence="2">Uncharacterized protein</fullName>
    </submittedName>
</protein>